<dbReference type="CDD" id="cd00082">
    <property type="entry name" value="HisKA"/>
    <property type="match status" value="1"/>
</dbReference>
<dbReference type="PROSITE" id="PS01219">
    <property type="entry name" value="AMMONIUM_TRANSP"/>
    <property type="match status" value="1"/>
</dbReference>
<keyword evidence="13" id="KW-1185">Reference proteome</keyword>
<dbReference type="PROSITE" id="PS50109">
    <property type="entry name" value="HIS_KIN"/>
    <property type="match status" value="1"/>
</dbReference>
<comment type="subcellular location">
    <subcellularLocation>
        <location evidence="10">Cell membrane</location>
        <topology evidence="10">Multi-pass membrane protein</topology>
    </subcellularLocation>
    <subcellularLocation>
        <location evidence="2">Membrane</location>
        <topology evidence="2">Multi-pass membrane protein</topology>
    </subcellularLocation>
</comment>
<dbReference type="Gene3D" id="3.30.565.10">
    <property type="entry name" value="Histidine kinase-like ATPase, C-terminal domain"/>
    <property type="match status" value="1"/>
</dbReference>
<evidence type="ECO:0000256" key="1">
    <source>
        <dbReference type="ARBA" id="ARBA00000085"/>
    </source>
</evidence>
<evidence type="ECO:0000256" key="8">
    <source>
        <dbReference type="ARBA" id="ARBA00023136"/>
    </source>
</evidence>
<gene>
    <name evidence="12" type="primary">amt</name>
    <name evidence="12" type="ORF">QEH52_18115</name>
</gene>
<dbReference type="Gene3D" id="1.10.3430.10">
    <property type="entry name" value="Ammonium transporter AmtB like domains"/>
    <property type="match status" value="1"/>
</dbReference>
<feature type="transmembrane region" description="Helical" evidence="10">
    <location>
        <begin position="261"/>
        <end position="281"/>
    </location>
</feature>
<keyword evidence="8 10" id="KW-0472">Membrane</keyword>
<reference evidence="12 13" key="1">
    <citation type="submission" date="2023-04" db="EMBL/GenBank/DDBJ databases">
        <title>A novel bacteria isolated from coastal sediment.</title>
        <authorList>
            <person name="Liu X.-J."/>
            <person name="Du Z.-J."/>
        </authorList>
    </citation>
    <scope>NUCLEOTIDE SEQUENCE [LARGE SCALE GENOMIC DNA]</scope>
    <source>
        <strain evidence="12 13">SDUM461003</strain>
    </source>
</reference>
<dbReference type="Pfam" id="PF00512">
    <property type="entry name" value="HisKA"/>
    <property type="match status" value="1"/>
</dbReference>
<dbReference type="SMART" id="SM00387">
    <property type="entry name" value="HATPase_c"/>
    <property type="match status" value="1"/>
</dbReference>
<dbReference type="CDD" id="cd16922">
    <property type="entry name" value="HATPase_EvgS-ArcB-TorS-like"/>
    <property type="match status" value="1"/>
</dbReference>
<evidence type="ECO:0000313" key="12">
    <source>
        <dbReference type="EMBL" id="MDQ8209446.1"/>
    </source>
</evidence>
<keyword evidence="9 10" id="KW-0924">Ammonia transport</keyword>
<evidence type="ECO:0000256" key="4">
    <source>
        <dbReference type="ARBA" id="ARBA00022448"/>
    </source>
</evidence>
<evidence type="ECO:0000256" key="10">
    <source>
        <dbReference type="RuleBase" id="RU362002"/>
    </source>
</evidence>
<dbReference type="Proteomes" id="UP001225316">
    <property type="component" value="Unassembled WGS sequence"/>
</dbReference>
<sequence length="718" mass="78453">MSKESLDIAWMIIAAAFVMSMQLGFCFLESGMVRAKNSINVAIKNLADFCVSAAIFWLVGFGIMFGSSQWGLFGSGFFFFQTDRDWWLAAFFIFQLVFCGTAITIISGAVAERMRFNAYLVITVFTSGLVYPFFGHWAWGGIIPGTESGWLAKLGFLDFAGSTVVHSTGGWVALAAVIIIGPRVGQLDSPERKIQGHNLTLAAAGVLVLWFGWIGFNGGSTLEFNNDVPKVIANTIISGAFGGVTAMLTAYFYYKQTRAAALMNGIIGGLVSITSCCNVVSAPSAALIGVAAGIICFYGMHLLEKMKIDDAVGAVSAHAFCGAWGTIAVALLGEPERWSTGLSRSDQLTAQLLGIATCFVWSFGTAYVFFKLLNKFTKLRVTEEEELAGLNVSEHGATTELIDLITEMDRQQRAGTFAKRVHVEPHTEVGQIAAEYNRVLNRIEEEFKKREIATQKARESQADAIRANEVKSDFLANMSHELRTPLGIIMGYVELIQEDLKDGEAMVQPEDLTTISNAGHHLLHLINGVLDISKIESGQMEVYPVSVDIKHLLKELKLTVQPLIKENNNSLLVEMSEGIDHLVADEVKLQQCLLNLLSNAAKFTKNGTITLRVYRKSWNNGIESFYFEVEDTGIGMNEAQTEMIFQAFTQADTSTTRKYGGTGLGLAITKSFCQIMGGDVTVTTEVGKGSCFKMRLPTNLEAQEEPVVLEVESTIAIK</sequence>
<dbReference type="RefSeq" id="WP_308952363.1">
    <property type="nucleotide sequence ID" value="NZ_JARXHW010000071.1"/>
</dbReference>
<accession>A0ABU1AZ60</accession>
<dbReference type="SUPFAM" id="SSF111352">
    <property type="entry name" value="Ammonium transporter"/>
    <property type="match status" value="1"/>
</dbReference>
<dbReference type="InterPro" id="IPR018047">
    <property type="entry name" value="Ammonium_transpt_CS"/>
</dbReference>
<feature type="domain" description="Histidine kinase" evidence="11">
    <location>
        <begin position="477"/>
        <end position="700"/>
    </location>
</feature>
<dbReference type="SUPFAM" id="SSF55874">
    <property type="entry name" value="ATPase domain of HSP90 chaperone/DNA topoisomerase II/histidine kinase"/>
    <property type="match status" value="1"/>
</dbReference>
<dbReference type="InterPro" id="IPR005467">
    <property type="entry name" value="His_kinase_dom"/>
</dbReference>
<organism evidence="12 13">
    <name type="scientific">Thalassobacterium maritimum</name>
    <dbReference type="NCBI Taxonomy" id="3041265"/>
    <lineage>
        <taxon>Bacteria</taxon>
        <taxon>Pseudomonadati</taxon>
        <taxon>Verrucomicrobiota</taxon>
        <taxon>Opitutia</taxon>
        <taxon>Puniceicoccales</taxon>
        <taxon>Coraliomargaritaceae</taxon>
        <taxon>Thalassobacterium</taxon>
    </lineage>
</organism>
<evidence type="ECO:0000259" key="11">
    <source>
        <dbReference type="PROSITE" id="PS50109"/>
    </source>
</evidence>
<comment type="caution">
    <text evidence="12">The sequence shown here is derived from an EMBL/GenBank/DDBJ whole genome shotgun (WGS) entry which is preliminary data.</text>
</comment>
<dbReference type="InterPro" id="IPR029020">
    <property type="entry name" value="Ammonium/urea_transptr"/>
</dbReference>
<keyword evidence="6 10" id="KW-0812">Transmembrane</keyword>
<dbReference type="InterPro" id="IPR001905">
    <property type="entry name" value="Ammonium_transpt"/>
</dbReference>
<dbReference type="EMBL" id="JARXHW010000071">
    <property type="protein sequence ID" value="MDQ8209446.1"/>
    <property type="molecule type" value="Genomic_DNA"/>
</dbReference>
<evidence type="ECO:0000256" key="5">
    <source>
        <dbReference type="ARBA" id="ARBA00022553"/>
    </source>
</evidence>
<dbReference type="Pfam" id="PF00909">
    <property type="entry name" value="Ammonium_transp"/>
    <property type="match status" value="1"/>
</dbReference>
<dbReference type="SMART" id="SM00388">
    <property type="entry name" value="HisKA"/>
    <property type="match status" value="1"/>
</dbReference>
<dbReference type="InterPro" id="IPR036097">
    <property type="entry name" value="HisK_dim/P_sf"/>
</dbReference>
<proteinExistence type="inferred from homology"/>
<feature type="transmembrane region" description="Helical" evidence="10">
    <location>
        <begin position="199"/>
        <end position="216"/>
    </location>
</feature>
<dbReference type="InterPro" id="IPR024041">
    <property type="entry name" value="NH4_transpt_AmtB-like_dom"/>
</dbReference>
<dbReference type="InterPro" id="IPR003661">
    <property type="entry name" value="HisK_dim/P_dom"/>
</dbReference>
<dbReference type="InterPro" id="IPR036890">
    <property type="entry name" value="HATPase_C_sf"/>
</dbReference>
<protein>
    <recommendedName>
        <fullName evidence="10">Ammonium transporter</fullName>
    </recommendedName>
</protein>
<evidence type="ECO:0000256" key="3">
    <source>
        <dbReference type="ARBA" id="ARBA00005887"/>
    </source>
</evidence>
<evidence type="ECO:0000256" key="6">
    <source>
        <dbReference type="ARBA" id="ARBA00022692"/>
    </source>
</evidence>
<feature type="transmembrane region" description="Helical" evidence="10">
    <location>
        <begin position="86"/>
        <end position="111"/>
    </location>
</feature>
<evidence type="ECO:0000313" key="13">
    <source>
        <dbReference type="Proteomes" id="UP001225316"/>
    </source>
</evidence>
<dbReference type="Pfam" id="PF02518">
    <property type="entry name" value="HATPase_c"/>
    <property type="match status" value="1"/>
</dbReference>
<feature type="transmembrane region" description="Helical" evidence="10">
    <location>
        <begin position="352"/>
        <end position="370"/>
    </location>
</feature>
<keyword evidence="5" id="KW-0597">Phosphoprotein</keyword>
<comment type="catalytic activity">
    <reaction evidence="1">
        <text>ATP + protein L-histidine = ADP + protein N-phospho-L-histidine.</text>
        <dbReference type="EC" id="2.7.13.3"/>
    </reaction>
</comment>
<dbReference type="InterPro" id="IPR004358">
    <property type="entry name" value="Sig_transdc_His_kin-like_C"/>
</dbReference>
<evidence type="ECO:0000256" key="9">
    <source>
        <dbReference type="ARBA" id="ARBA00023177"/>
    </source>
</evidence>
<dbReference type="PANTHER" id="PTHR11730">
    <property type="entry name" value="AMMONIUM TRANSPORTER"/>
    <property type="match status" value="1"/>
</dbReference>
<name>A0ABU1AZ60_9BACT</name>
<evidence type="ECO:0000256" key="2">
    <source>
        <dbReference type="ARBA" id="ARBA00004141"/>
    </source>
</evidence>
<feature type="transmembrane region" description="Helical" evidence="10">
    <location>
        <begin position="118"/>
        <end position="139"/>
    </location>
</feature>
<dbReference type="InterPro" id="IPR003594">
    <property type="entry name" value="HATPase_dom"/>
</dbReference>
<feature type="transmembrane region" description="Helical" evidence="10">
    <location>
        <begin position="49"/>
        <end position="66"/>
    </location>
</feature>
<keyword evidence="7 10" id="KW-1133">Transmembrane helix</keyword>
<dbReference type="Gene3D" id="1.10.287.130">
    <property type="match status" value="1"/>
</dbReference>
<feature type="transmembrane region" description="Helical" evidence="10">
    <location>
        <begin position="311"/>
        <end position="332"/>
    </location>
</feature>
<feature type="transmembrane region" description="Helical" evidence="10">
    <location>
        <begin position="159"/>
        <end position="179"/>
    </location>
</feature>
<dbReference type="PRINTS" id="PR00344">
    <property type="entry name" value="BCTRLSENSOR"/>
</dbReference>
<feature type="transmembrane region" description="Helical" evidence="10">
    <location>
        <begin position="6"/>
        <end position="28"/>
    </location>
</feature>
<dbReference type="PANTHER" id="PTHR11730:SF6">
    <property type="entry name" value="AMMONIUM TRANSPORTER"/>
    <property type="match status" value="1"/>
</dbReference>
<dbReference type="SUPFAM" id="SSF47384">
    <property type="entry name" value="Homodimeric domain of signal transducing histidine kinase"/>
    <property type="match status" value="1"/>
</dbReference>
<evidence type="ECO:0000256" key="7">
    <source>
        <dbReference type="ARBA" id="ARBA00022989"/>
    </source>
</evidence>
<keyword evidence="4 10" id="KW-0813">Transport</keyword>
<dbReference type="NCBIfam" id="TIGR00836">
    <property type="entry name" value="amt"/>
    <property type="match status" value="1"/>
</dbReference>
<feature type="transmembrane region" description="Helical" evidence="10">
    <location>
        <begin position="236"/>
        <end position="254"/>
    </location>
</feature>
<feature type="transmembrane region" description="Helical" evidence="10">
    <location>
        <begin position="287"/>
        <end position="304"/>
    </location>
</feature>
<comment type="similarity">
    <text evidence="3 10">Belongs to the ammonia transporter channel (TC 1.A.11.2) family.</text>
</comment>